<organism evidence="1 2">
    <name type="scientific">Mycolicibacterium porcinum</name>
    <dbReference type="NCBI Taxonomy" id="39693"/>
    <lineage>
        <taxon>Bacteria</taxon>
        <taxon>Bacillati</taxon>
        <taxon>Actinomycetota</taxon>
        <taxon>Actinomycetes</taxon>
        <taxon>Mycobacteriales</taxon>
        <taxon>Mycobacteriaceae</taxon>
        <taxon>Mycolicibacterium</taxon>
    </lineage>
</organism>
<proteinExistence type="predicted"/>
<dbReference type="RefSeq" id="WP_368572596.1">
    <property type="nucleotide sequence ID" value="NZ_JBDLOU010000008.1"/>
</dbReference>
<name>A0ABV3VCD2_9MYCO</name>
<gene>
    <name evidence="1" type="ORF">ABFW12_05950</name>
</gene>
<dbReference type="Proteomes" id="UP001558474">
    <property type="component" value="Unassembled WGS sequence"/>
</dbReference>
<dbReference type="EMBL" id="JBDLOU010000008">
    <property type="protein sequence ID" value="MEX3737773.1"/>
    <property type="molecule type" value="Genomic_DNA"/>
</dbReference>
<sequence length="50" mass="5338">MAGLTRWVLAAIAIALFCVRAGRVGQGPAQSTRAGRPRAMSFRHVTGHYA</sequence>
<reference evidence="1 2" key="1">
    <citation type="submission" date="2024-04" db="EMBL/GenBank/DDBJ databases">
        <title>Genomic Markers of Mycobacteria.</title>
        <authorList>
            <person name="Soliman M.S."/>
            <person name="Elkholy A."/>
            <person name="Soliman N.S."/>
            <person name="Abbas A."/>
            <person name="Khayrat S."/>
            <person name="Shawky S."/>
        </authorList>
    </citation>
    <scope>NUCLEOTIDE SEQUENCE [LARGE SCALE GENOMIC DNA]</scope>
    <source>
        <strain evidence="1 2">Egy-CU-AM5</strain>
    </source>
</reference>
<accession>A0ABV3VCD2</accession>
<evidence type="ECO:0000313" key="1">
    <source>
        <dbReference type="EMBL" id="MEX3737773.1"/>
    </source>
</evidence>
<keyword evidence="2" id="KW-1185">Reference proteome</keyword>
<evidence type="ECO:0000313" key="2">
    <source>
        <dbReference type="Proteomes" id="UP001558474"/>
    </source>
</evidence>
<comment type="caution">
    <text evidence="1">The sequence shown here is derived from an EMBL/GenBank/DDBJ whole genome shotgun (WGS) entry which is preliminary data.</text>
</comment>
<protein>
    <submittedName>
        <fullName evidence="1">Uncharacterized protein</fullName>
    </submittedName>
</protein>